<dbReference type="SUPFAM" id="SSF81296">
    <property type="entry name" value="E set domains"/>
    <property type="match status" value="1"/>
</dbReference>
<protein>
    <submittedName>
        <fullName evidence="4">Putative snf1-kinase beta subunit</fullName>
    </submittedName>
</protein>
<dbReference type="Gene3D" id="2.60.40.10">
    <property type="entry name" value="Immunoglobulins"/>
    <property type="match status" value="1"/>
</dbReference>
<comment type="similarity">
    <text evidence="1">Belongs to the 5'-AMP-activated protein kinase beta subunit family.</text>
</comment>
<reference evidence="4 5" key="1">
    <citation type="journal article" date="2020" name="Nat. Commun.">
        <title>Genome of Tripterygium wilfordii and identification of cytochrome P450 involved in triptolide biosynthesis.</title>
        <authorList>
            <person name="Tu L."/>
            <person name="Su P."/>
            <person name="Zhang Z."/>
            <person name="Gao L."/>
            <person name="Wang J."/>
            <person name="Hu T."/>
            <person name="Zhou J."/>
            <person name="Zhang Y."/>
            <person name="Zhao Y."/>
            <person name="Liu Y."/>
            <person name="Song Y."/>
            <person name="Tong Y."/>
            <person name="Lu Y."/>
            <person name="Yang J."/>
            <person name="Xu C."/>
            <person name="Jia M."/>
            <person name="Peters R.J."/>
            <person name="Huang L."/>
            <person name="Gao W."/>
        </authorList>
    </citation>
    <scope>NUCLEOTIDE SEQUENCE [LARGE SCALE GENOMIC DNA]</scope>
    <source>
        <strain evidence="5">cv. XIE 37</strain>
        <tissue evidence="4">Leaf</tissue>
    </source>
</reference>
<name>A0A7J7D520_TRIWF</name>
<dbReference type="OrthoDB" id="531008at2759"/>
<evidence type="ECO:0000313" key="4">
    <source>
        <dbReference type="EMBL" id="KAF5741369.1"/>
    </source>
</evidence>
<evidence type="ECO:0000313" key="5">
    <source>
        <dbReference type="Proteomes" id="UP000593562"/>
    </source>
</evidence>
<dbReference type="InParanoid" id="A0A7J7D520"/>
<dbReference type="Proteomes" id="UP000593562">
    <property type="component" value="Unassembled WGS sequence"/>
</dbReference>
<dbReference type="GO" id="GO:0016301">
    <property type="term" value="F:kinase activity"/>
    <property type="evidence" value="ECO:0007669"/>
    <property type="project" value="UniProtKB-KW"/>
</dbReference>
<accession>A0A7J7D520</accession>
<sequence>MGNASGRKNEEGPSEVKDEEGGQQDMEFVRDEEHTSNRAVGMYAEPIFQSFPYGPIGYQLTFKATPQAPIVGIPRVGEVMHLSNYTSLRYTSYFNDAIDEKPSAVMITWSYGGNQVSVTGSWDNWERRELMYRSGQDFVILKKLPSGVYHYRFVVDEQFRYAPDLPWECDDSGAAFNILDVQDTVPDAPENLSEFKSPPSPESSYDNESLNEDFSKAPPEMPPQLLKAPIIEPSTTMVSHQSLPRPNHAVLNHLYVGNNQDNQPVAFTSTHRFRNKYVTVVLYKPPLFR</sequence>
<dbReference type="InterPro" id="IPR006828">
    <property type="entry name" value="ASC_dom"/>
</dbReference>
<gene>
    <name evidence="4" type="ORF">HS088_TW10G00366</name>
</gene>
<dbReference type="Gene3D" id="6.20.250.60">
    <property type="match status" value="1"/>
</dbReference>
<dbReference type="InterPro" id="IPR014756">
    <property type="entry name" value="Ig_E-set"/>
</dbReference>
<feature type="region of interest" description="Disordered" evidence="2">
    <location>
        <begin position="187"/>
        <end position="221"/>
    </location>
</feature>
<dbReference type="SUPFAM" id="SSF160219">
    <property type="entry name" value="AMPKBI-like"/>
    <property type="match status" value="1"/>
</dbReference>
<organism evidence="4 5">
    <name type="scientific">Tripterygium wilfordii</name>
    <name type="common">Thunder God vine</name>
    <dbReference type="NCBI Taxonomy" id="458696"/>
    <lineage>
        <taxon>Eukaryota</taxon>
        <taxon>Viridiplantae</taxon>
        <taxon>Streptophyta</taxon>
        <taxon>Embryophyta</taxon>
        <taxon>Tracheophyta</taxon>
        <taxon>Spermatophyta</taxon>
        <taxon>Magnoliopsida</taxon>
        <taxon>eudicotyledons</taxon>
        <taxon>Gunneridae</taxon>
        <taxon>Pentapetalae</taxon>
        <taxon>rosids</taxon>
        <taxon>fabids</taxon>
        <taxon>Celastrales</taxon>
        <taxon>Celastraceae</taxon>
        <taxon>Tripterygium</taxon>
    </lineage>
</organism>
<dbReference type="CDD" id="cd02859">
    <property type="entry name" value="E_set_AMPKbeta_like_N"/>
    <property type="match status" value="1"/>
</dbReference>
<dbReference type="PANTHER" id="PTHR46316">
    <property type="entry name" value="SNF1-RELATED PROTEIN KINASE REGULATORY SUBUNIT BETA-1"/>
    <property type="match status" value="1"/>
</dbReference>
<dbReference type="AlphaFoldDB" id="A0A7J7D520"/>
<dbReference type="InterPro" id="IPR037256">
    <property type="entry name" value="ASC_dom_sf"/>
</dbReference>
<evidence type="ECO:0000256" key="1">
    <source>
        <dbReference type="ARBA" id="ARBA00010926"/>
    </source>
</evidence>
<feature type="compositionally biased region" description="Basic and acidic residues" evidence="2">
    <location>
        <begin position="7"/>
        <end position="20"/>
    </location>
</feature>
<feature type="region of interest" description="Disordered" evidence="2">
    <location>
        <begin position="1"/>
        <end position="26"/>
    </location>
</feature>
<feature type="domain" description="Association with the SNF1 complex (ASC)" evidence="3">
    <location>
        <begin position="198"/>
        <end position="286"/>
    </location>
</feature>
<keyword evidence="4" id="KW-0808">Transferase</keyword>
<dbReference type="GO" id="GO:0009507">
    <property type="term" value="C:chloroplast"/>
    <property type="evidence" value="ECO:0007669"/>
    <property type="project" value="UniProtKB-ARBA"/>
</dbReference>
<proteinExistence type="inferred from homology"/>
<dbReference type="SMART" id="SM01010">
    <property type="entry name" value="AMPKBI"/>
    <property type="match status" value="1"/>
</dbReference>
<dbReference type="PANTHER" id="PTHR46316:SF6">
    <property type="entry name" value="ASSOCIATION WITH THE SNF1 COMPLEX (ASC) DOMAIN-CONTAINING PROTEIN"/>
    <property type="match status" value="1"/>
</dbReference>
<dbReference type="InterPro" id="IPR013783">
    <property type="entry name" value="Ig-like_fold"/>
</dbReference>
<dbReference type="Pfam" id="PF16561">
    <property type="entry name" value="AMPK1_CBM"/>
    <property type="match status" value="1"/>
</dbReference>
<keyword evidence="4" id="KW-0418">Kinase</keyword>
<comment type="caution">
    <text evidence="4">The sequence shown here is derived from an EMBL/GenBank/DDBJ whole genome shotgun (WGS) entry which is preliminary data.</text>
</comment>
<dbReference type="InterPro" id="IPR032640">
    <property type="entry name" value="AMPK1_CBM"/>
</dbReference>
<evidence type="ECO:0000256" key="2">
    <source>
        <dbReference type="SAM" id="MobiDB-lite"/>
    </source>
</evidence>
<dbReference type="InterPro" id="IPR043554">
    <property type="entry name" value="KINB"/>
</dbReference>
<evidence type="ECO:0000259" key="3">
    <source>
        <dbReference type="SMART" id="SM01010"/>
    </source>
</evidence>
<keyword evidence="5" id="KW-1185">Reference proteome</keyword>
<dbReference type="Pfam" id="PF04739">
    <property type="entry name" value="AMPKBI"/>
    <property type="match status" value="1"/>
</dbReference>
<dbReference type="EMBL" id="JAAARO010000010">
    <property type="protein sequence ID" value="KAF5741369.1"/>
    <property type="molecule type" value="Genomic_DNA"/>
</dbReference>